<reference evidence="4" key="1">
    <citation type="journal article" date="2020" name="Nat. Commun.">
        <title>Large-scale genome sequencing of mycorrhizal fungi provides insights into the early evolution of symbiotic traits.</title>
        <authorList>
            <person name="Miyauchi S."/>
            <person name="Kiss E."/>
            <person name="Kuo A."/>
            <person name="Drula E."/>
            <person name="Kohler A."/>
            <person name="Sanchez-Garcia M."/>
            <person name="Morin E."/>
            <person name="Andreopoulos B."/>
            <person name="Barry K.W."/>
            <person name="Bonito G."/>
            <person name="Buee M."/>
            <person name="Carver A."/>
            <person name="Chen C."/>
            <person name="Cichocki N."/>
            <person name="Clum A."/>
            <person name="Culley D."/>
            <person name="Crous P.W."/>
            <person name="Fauchery L."/>
            <person name="Girlanda M."/>
            <person name="Hayes R.D."/>
            <person name="Keri Z."/>
            <person name="LaButti K."/>
            <person name="Lipzen A."/>
            <person name="Lombard V."/>
            <person name="Magnuson J."/>
            <person name="Maillard F."/>
            <person name="Murat C."/>
            <person name="Nolan M."/>
            <person name="Ohm R.A."/>
            <person name="Pangilinan J."/>
            <person name="Pereira M.F."/>
            <person name="Perotto S."/>
            <person name="Peter M."/>
            <person name="Pfister S."/>
            <person name="Riley R."/>
            <person name="Sitrit Y."/>
            <person name="Stielow J.B."/>
            <person name="Szollosi G."/>
            <person name="Zifcakova L."/>
            <person name="Stursova M."/>
            <person name="Spatafora J.W."/>
            <person name="Tedersoo L."/>
            <person name="Vaario L.M."/>
            <person name="Yamada A."/>
            <person name="Yan M."/>
            <person name="Wang P."/>
            <person name="Xu J."/>
            <person name="Bruns T."/>
            <person name="Baldrian P."/>
            <person name="Vilgalys R."/>
            <person name="Dunand C."/>
            <person name="Henrissat B."/>
            <person name="Grigoriev I.V."/>
            <person name="Hibbett D."/>
            <person name="Nagy L.G."/>
            <person name="Martin F.M."/>
        </authorList>
    </citation>
    <scope>NUCLEOTIDE SEQUENCE</scope>
    <source>
        <strain evidence="4">UH-Tt-Lm1</strain>
    </source>
</reference>
<evidence type="ECO:0000256" key="1">
    <source>
        <dbReference type="PROSITE-ProRule" id="PRU00042"/>
    </source>
</evidence>
<feature type="region of interest" description="Disordered" evidence="2">
    <location>
        <begin position="627"/>
        <end position="659"/>
    </location>
</feature>
<protein>
    <recommendedName>
        <fullName evidence="3">C2H2-type domain-containing protein</fullName>
    </recommendedName>
</protein>
<keyword evidence="1" id="KW-0479">Metal-binding</keyword>
<dbReference type="PROSITE" id="PS00028">
    <property type="entry name" value="ZINC_FINGER_C2H2_1"/>
    <property type="match status" value="1"/>
</dbReference>
<keyword evidence="1" id="KW-0863">Zinc-finger</keyword>
<evidence type="ECO:0000313" key="5">
    <source>
        <dbReference type="Proteomes" id="UP000736335"/>
    </source>
</evidence>
<sequence length="890" mass="101554">MPSSSPTAPCHFKCSKCNRTFTSSSGRTRHYNTTHASDATPVGRTSSLIIEHHPLLSATPCDEDGNFFNSDTPPPEETANESWTPFNSHDEFELADLLFRRSEMSKSNIDDLLHILKTRATHEGDGEVPWDSFTVQHTGLWPERDVPEWMDKKYQVFYRDPCQVIKLMLENKTFHSNFDYTPYRQYENGQRVWSDFMSGNFGWMQADKIGQDPDTHGAMLVPVSLGSDKTTTSVTTGQNDFYPLYLSPGNIKNKMRQGHEDAVALIGFLAIPKTDRQHERTPAFRSFRRQLFHASISTILAPLRTFMTKPDIAKCPDGHFRRVIYTLGPYIADYPEQVLLTGIVGGWCPKCTAHSSDLDAQAFPRSQEWADLMVENLETRELWDKCGINPDIIPFTHDFPRADIHELISCDLLHQIIKGTFKDHLVTWVGEYLDGLHGKSKAAKIMADIDRRISAVPPYPGLRWFKQGRRFNQWTGNDSKALMKVYLPAIEGHVPNDMVKAVAAFLDFCYLVRRPSISQEHLRSVQEALDRFHRYRKIFQTTGVREKGFSLPRQHSMMHYVHHIVSFGAPSGLCSSITESMHIRAVKKPWRRSSRHEPLLQILQTNTRLGKLSMFRRSMVTRGMLSETRGTAVRNQQRPPDPATPPDTGSREDPQPGLLNHVVLARTRARKGPRSMDELNAAAGCDMKNHIRRFLYKQQHPETDHPDNNINLHDCPRFSGKFSVFDSAIATYYLPSDTLGQAGHFQERIRATPTRSNGTSTVPRYDCVLVATDATSTSFSSMQVARTRLFFSVNHLNTTIPCVLVDWFTPVGAHPDPVTGLWVVKPEYTANNRHQSSVIHLDTVLRGIHLLPVHKKHVVAHTHHYSRSLDHYRRFYVNKYIDYHAFETIT</sequence>
<gene>
    <name evidence="4" type="ORF">BJ322DRAFT_1212371</name>
</gene>
<dbReference type="Proteomes" id="UP000736335">
    <property type="component" value="Unassembled WGS sequence"/>
</dbReference>
<keyword evidence="5" id="KW-1185">Reference proteome</keyword>
<evidence type="ECO:0000313" key="4">
    <source>
        <dbReference type="EMBL" id="KAF9782781.1"/>
    </source>
</evidence>
<dbReference type="PROSITE" id="PS50157">
    <property type="entry name" value="ZINC_FINGER_C2H2_2"/>
    <property type="match status" value="1"/>
</dbReference>
<dbReference type="Pfam" id="PF18759">
    <property type="entry name" value="Plavaka"/>
    <property type="match status" value="1"/>
</dbReference>
<feature type="domain" description="C2H2-type" evidence="3">
    <location>
        <begin position="12"/>
        <end position="40"/>
    </location>
</feature>
<evidence type="ECO:0000256" key="2">
    <source>
        <dbReference type="SAM" id="MobiDB-lite"/>
    </source>
</evidence>
<evidence type="ECO:0000259" key="3">
    <source>
        <dbReference type="PROSITE" id="PS50157"/>
    </source>
</evidence>
<organism evidence="4 5">
    <name type="scientific">Thelephora terrestris</name>
    <dbReference type="NCBI Taxonomy" id="56493"/>
    <lineage>
        <taxon>Eukaryota</taxon>
        <taxon>Fungi</taxon>
        <taxon>Dikarya</taxon>
        <taxon>Basidiomycota</taxon>
        <taxon>Agaricomycotina</taxon>
        <taxon>Agaricomycetes</taxon>
        <taxon>Thelephorales</taxon>
        <taxon>Thelephoraceae</taxon>
        <taxon>Thelephora</taxon>
    </lineage>
</organism>
<dbReference type="InterPro" id="IPR041078">
    <property type="entry name" value="Plavaka"/>
</dbReference>
<dbReference type="GO" id="GO:0008270">
    <property type="term" value="F:zinc ion binding"/>
    <property type="evidence" value="ECO:0007669"/>
    <property type="project" value="UniProtKB-KW"/>
</dbReference>
<dbReference type="OrthoDB" id="3199698at2759"/>
<accession>A0A9P6HAJ5</accession>
<dbReference type="InterPro" id="IPR013087">
    <property type="entry name" value="Znf_C2H2_type"/>
</dbReference>
<name>A0A9P6HAJ5_9AGAM</name>
<proteinExistence type="predicted"/>
<dbReference type="AlphaFoldDB" id="A0A9P6HAJ5"/>
<reference evidence="4" key="2">
    <citation type="submission" date="2020-11" db="EMBL/GenBank/DDBJ databases">
        <authorList>
            <consortium name="DOE Joint Genome Institute"/>
            <person name="Kuo A."/>
            <person name="Miyauchi S."/>
            <person name="Kiss E."/>
            <person name="Drula E."/>
            <person name="Kohler A."/>
            <person name="Sanchez-Garcia M."/>
            <person name="Andreopoulos B."/>
            <person name="Barry K.W."/>
            <person name="Bonito G."/>
            <person name="Buee M."/>
            <person name="Carver A."/>
            <person name="Chen C."/>
            <person name="Cichocki N."/>
            <person name="Clum A."/>
            <person name="Culley D."/>
            <person name="Crous P.W."/>
            <person name="Fauchery L."/>
            <person name="Girlanda M."/>
            <person name="Hayes R."/>
            <person name="Keri Z."/>
            <person name="Labutti K."/>
            <person name="Lipzen A."/>
            <person name="Lombard V."/>
            <person name="Magnuson J."/>
            <person name="Maillard F."/>
            <person name="Morin E."/>
            <person name="Murat C."/>
            <person name="Nolan M."/>
            <person name="Ohm R."/>
            <person name="Pangilinan J."/>
            <person name="Pereira M."/>
            <person name="Perotto S."/>
            <person name="Peter M."/>
            <person name="Riley R."/>
            <person name="Sitrit Y."/>
            <person name="Stielow B."/>
            <person name="Szollosi G."/>
            <person name="Zifcakova L."/>
            <person name="Stursova M."/>
            <person name="Spatafora J.W."/>
            <person name="Tedersoo L."/>
            <person name="Vaario L.-M."/>
            <person name="Yamada A."/>
            <person name="Yan M."/>
            <person name="Wang P."/>
            <person name="Xu J."/>
            <person name="Bruns T."/>
            <person name="Baldrian P."/>
            <person name="Vilgalys R."/>
            <person name="Henrissat B."/>
            <person name="Grigoriev I.V."/>
            <person name="Hibbett D."/>
            <person name="Nagy L.G."/>
            <person name="Martin F.M."/>
        </authorList>
    </citation>
    <scope>NUCLEOTIDE SEQUENCE</scope>
    <source>
        <strain evidence="4">UH-Tt-Lm1</strain>
    </source>
</reference>
<dbReference type="EMBL" id="WIUZ02000011">
    <property type="protein sequence ID" value="KAF9782781.1"/>
    <property type="molecule type" value="Genomic_DNA"/>
</dbReference>
<comment type="caution">
    <text evidence="4">The sequence shown here is derived from an EMBL/GenBank/DDBJ whole genome shotgun (WGS) entry which is preliminary data.</text>
</comment>
<keyword evidence="1" id="KW-0862">Zinc</keyword>